<comment type="caution">
    <text evidence="1">The sequence shown here is derived from an EMBL/GenBank/DDBJ whole genome shotgun (WGS) entry which is preliminary data.</text>
</comment>
<accession>A0A8J4BNC2</accession>
<keyword evidence="2" id="KW-1185">Reference proteome</keyword>
<dbReference type="SUPFAM" id="SSF54427">
    <property type="entry name" value="NTF2-like"/>
    <property type="match status" value="1"/>
</dbReference>
<evidence type="ECO:0000313" key="1">
    <source>
        <dbReference type="EMBL" id="GIL65010.1"/>
    </source>
</evidence>
<proteinExistence type="predicted"/>
<dbReference type="PANTHER" id="PTHR34123">
    <property type="entry name" value="OS04G0578200 PROTEIN"/>
    <property type="match status" value="1"/>
</dbReference>
<dbReference type="Pfam" id="PF10184">
    <property type="entry name" value="DUF2358"/>
    <property type="match status" value="1"/>
</dbReference>
<dbReference type="InterPro" id="IPR018790">
    <property type="entry name" value="DUF2358"/>
</dbReference>
<dbReference type="EMBL" id="BNCO01000071">
    <property type="protein sequence ID" value="GIL65010.1"/>
    <property type="molecule type" value="Genomic_DNA"/>
</dbReference>
<dbReference type="PANTHER" id="PTHR34123:SF3">
    <property type="entry name" value="SNOAL-LIKE DOMAIN-CONTAINING PROTEIN"/>
    <property type="match status" value="1"/>
</dbReference>
<reference evidence="1" key="1">
    <citation type="journal article" date="2021" name="Proc. Natl. Acad. Sci. U.S.A.">
        <title>Three genomes in the algal genus Volvox reveal the fate of a haploid sex-determining region after a transition to homothallism.</title>
        <authorList>
            <person name="Yamamoto K."/>
            <person name="Hamaji T."/>
            <person name="Kawai-Toyooka H."/>
            <person name="Matsuzaki R."/>
            <person name="Takahashi F."/>
            <person name="Nishimura Y."/>
            <person name="Kawachi M."/>
            <person name="Noguchi H."/>
            <person name="Minakuchi Y."/>
            <person name="Umen J.G."/>
            <person name="Toyoda A."/>
            <person name="Nozaki H."/>
        </authorList>
    </citation>
    <scope>NUCLEOTIDE SEQUENCE</scope>
    <source>
        <strain evidence="1">NIES-3780</strain>
    </source>
</reference>
<protein>
    <submittedName>
        <fullName evidence="1">Uncharacterized protein</fullName>
    </submittedName>
</protein>
<gene>
    <name evidence="1" type="ORF">Vafri_18788</name>
</gene>
<dbReference type="AlphaFoldDB" id="A0A8J4BNC2"/>
<organism evidence="1 2">
    <name type="scientific">Volvox africanus</name>
    <dbReference type="NCBI Taxonomy" id="51714"/>
    <lineage>
        <taxon>Eukaryota</taxon>
        <taxon>Viridiplantae</taxon>
        <taxon>Chlorophyta</taxon>
        <taxon>core chlorophytes</taxon>
        <taxon>Chlorophyceae</taxon>
        <taxon>CS clade</taxon>
        <taxon>Chlamydomonadales</taxon>
        <taxon>Volvocaceae</taxon>
        <taxon>Volvox</taxon>
    </lineage>
</organism>
<evidence type="ECO:0000313" key="2">
    <source>
        <dbReference type="Proteomes" id="UP000747399"/>
    </source>
</evidence>
<dbReference type="Proteomes" id="UP000747399">
    <property type="component" value="Unassembled WGS sequence"/>
</dbReference>
<sequence>MLVVSKSNPARPSNMLIGHNYSKLTSHLCRSTLSGVLAIPAQPRFNTAGTRQAITASICCRGWPLHTNRRSGQNVAVKSALDGNHNGINYYSRADSHSDSRRTLLRHFVAIGLIAFLEGQTSPATAVPLGPLGPVKRVGGDKQTGLSAEEVAEVLRRDLATGQYFVTGDLTREVFADDCRFIDPTNDVTGLSKYLTALKVLFDPQYSKVELLDIRVAGPRTVEADWRLGGYLVFPWNPRVEPFTGHTVYTLNDDGLVSEQRQTWSISAATALIESFTPTFGPRRQLF</sequence>
<dbReference type="InterPro" id="IPR032710">
    <property type="entry name" value="NTF2-like_dom_sf"/>
</dbReference>
<dbReference type="Gene3D" id="3.10.450.50">
    <property type="match status" value="1"/>
</dbReference>
<name>A0A8J4BNC2_9CHLO</name>